<dbReference type="Gene3D" id="1.25.40.20">
    <property type="entry name" value="Ankyrin repeat-containing domain"/>
    <property type="match status" value="1"/>
</dbReference>
<evidence type="ECO:0000256" key="2">
    <source>
        <dbReference type="ARBA" id="ARBA00023043"/>
    </source>
</evidence>
<dbReference type="SMART" id="SM00248">
    <property type="entry name" value="ANK"/>
    <property type="match status" value="3"/>
</dbReference>
<dbReference type="Proteomes" id="UP000502260">
    <property type="component" value="Chromosome"/>
</dbReference>
<dbReference type="AlphaFoldDB" id="A0A6F8V9V8"/>
<gene>
    <name evidence="4" type="ORF">SKTS_13300</name>
</gene>
<dbReference type="RefSeq" id="WP_173062157.1">
    <property type="nucleotide sequence ID" value="NZ_AP022853.1"/>
</dbReference>
<keyword evidence="1" id="KW-0677">Repeat</keyword>
<sequence>MNAAWEAASKGGDVQTIRDFLARGADIDARDCYGQTALMLAAHAGHSPVVETLIAQRADLDVTAKFGLSALMLAIIAGHVEIAHLLAKAGADLSLTGSGAPGFAGMTAYDLALARGMRGLSAELEGKPLVGM</sequence>
<dbReference type="InterPro" id="IPR002110">
    <property type="entry name" value="Ankyrin_rpt"/>
</dbReference>
<accession>A0A6F8V9V8</accession>
<evidence type="ECO:0000313" key="4">
    <source>
        <dbReference type="EMBL" id="BCB26444.1"/>
    </source>
</evidence>
<keyword evidence="5" id="KW-1185">Reference proteome</keyword>
<organism evidence="4 5">
    <name type="scientific">Sulfurimicrobium lacus</name>
    <dbReference type="NCBI Taxonomy" id="2715678"/>
    <lineage>
        <taxon>Bacteria</taxon>
        <taxon>Pseudomonadati</taxon>
        <taxon>Pseudomonadota</taxon>
        <taxon>Betaproteobacteria</taxon>
        <taxon>Nitrosomonadales</taxon>
        <taxon>Sulfuricellaceae</taxon>
        <taxon>Sulfurimicrobium</taxon>
    </lineage>
</organism>
<dbReference type="KEGG" id="slac:SKTS_13300"/>
<dbReference type="InterPro" id="IPR036770">
    <property type="entry name" value="Ankyrin_rpt-contain_sf"/>
</dbReference>
<dbReference type="SUPFAM" id="SSF48403">
    <property type="entry name" value="Ankyrin repeat"/>
    <property type="match status" value="1"/>
</dbReference>
<dbReference type="PANTHER" id="PTHR24171">
    <property type="entry name" value="ANKYRIN REPEAT DOMAIN-CONTAINING PROTEIN 39-RELATED"/>
    <property type="match status" value="1"/>
</dbReference>
<evidence type="ECO:0000256" key="3">
    <source>
        <dbReference type="PROSITE-ProRule" id="PRU00023"/>
    </source>
</evidence>
<name>A0A6F8V9V8_9PROT</name>
<evidence type="ECO:0000256" key="1">
    <source>
        <dbReference type="ARBA" id="ARBA00022737"/>
    </source>
</evidence>
<evidence type="ECO:0000313" key="5">
    <source>
        <dbReference type="Proteomes" id="UP000502260"/>
    </source>
</evidence>
<feature type="repeat" description="ANK" evidence="3">
    <location>
        <begin position="33"/>
        <end position="65"/>
    </location>
</feature>
<dbReference type="PROSITE" id="PS50297">
    <property type="entry name" value="ANK_REP_REGION"/>
    <property type="match status" value="2"/>
</dbReference>
<feature type="repeat" description="ANK" evidence="3">
    <location>
        <begin position="66"/>
        <end position="98"/>
    </location>
</feature>
<dbReference type="Pfam" id="PF12796">
    <property type="entry name" value="Ank_2"/>
    <property type="match status" value="1"/>
</dbReference>
<reference evidence="5" key="1">
    <citation type="submission" date="2020-03" db="EMBL/GenBank/DDBJ databases">
        <title>Complete genome sequence of sulfur-oxidizing bacterium skT11.</title>
        <authorList>
            <person name="Kanda M."/>
            <person name="Kojima H."/>
            <person name="Fukui M."/>
        </authorList>
    </citation>
    <scope>NUCLEOTIDE SEQUENCE [LARGE SCALE GENOMIC DNA]</scope>
    <source>
        <strain evidence="5">skT11</strain>
    </source>
</reference>
<dbReference type="EMBL" id="AP022853">
    <property type="protein sequence ID" value="BCB26444.1"/>
    <property type="molecule type" value="Genomic_DNA"/>
</dbReference>
<keyword evidence="2 3" id="KW-0040">ANK repeat</keyword>
<dbReference type="PROSITE" id="PS50088">
    <property type="entry name" value="ANK_REPEAT"/>
    <property type="match status" value="2"/>
</dbReference>
<protein>
    <submittedName>
        <fullName evidence="4">Uncharacterized protein</fullName>
    </submittedName>
</protein>
<proteinExistence type="predicted"/>